<dbReference type="OrthoDB" id="7704812at2"/>
<dbReference type="AlphaFoldDB" id="A0A1X6Z8I4"/>
<keyword evidence="3" id="KW-1185">Reference proteome</keyword>
<dbReference type="RefSeq" id="WP_085822489.1">
    <property type="nucleotide sequence ID" value="NZ_FWFP01000005.1"/>
</dbReference>
<protein>
    <recommendedName>
        <fullName evidence="4">Glycerophosphoryl diester phosphodiesterase membrane domain-containing protein</fullName>
    </recommendedName>
</protein>
<feature type="transmembrane region" description="Helical" evidence="1">
    <location>
        <begin position="169"/>
        <end position="188"/>
    </location>
</feature>
<feature type="transmembrane region" description="Helical" evidence="1">
    <location>
        <begin position="143"/>
        <end position="162"/>
    </location>
</feature>
<feature type="transmembrane region" description="Helical" evidence="1">
    <location>
        <begin position="21"/>
        <end position="42"/>
    </location>
</feature>
<feature type="transmembrane region" description="Helical" evidence="1">
    <location>
        <begin position="194"/>
        <end position="216"/>
    </location>
</feature>
<keyword evidence="1" id="KW-1133">Transmembrane helix</keyword>
<keyword evidence="1" id="KW-0472">Membrane</keyword>
<evidence type="ECO:0000256" key="1">
    <source>
        <dbReference type="SAM" id="Phobius"/>
    </source>
</evidence>
<dbReference type="Proteomes" id="UP000193778">
    <property type="component" value="Unassembled WGS sequence"/>
</dbReference>
<accession>A0A1X6Z8I4</accession>
<evidence type="ECO:0008006" key="4">
    <source>
        <dbReference type="Google" id="ProtNLM"/>
    </source>
</evidence>
<gene>
    <name evidence="2" type="ORF">RUM8411_01960</name>
</gene>
<evidence type="ECO:0000313" key="3">
    <source>
        <dbReference type="Proteomes" id="UP000193778"/>
    </source>
</evidence>
<proteinExistence type="predicted"/>
<evidence type="ECO:0000313" key="2">
    <source>
        <dbReference type="EMBL" id="SLN43310.1"/>
    </source>
</evidence>
<organism evidence="2 3">
    <name type="scientific">Ruegeria meonggei</name>
    <dbReference type="NCBI Taxonomy" id="1446476"/>
    <lineage>
        <taxon>Bacteria</taxon>
        <taxon>Pseudomonadati</taxon>
        <taxon>Pseudomonadota</taxon>
        <taxon>Alphaproteobacteria</taxon>
        <taxon>Rhodobacterales</taxon>
        <taxon>Roseobacteraceae</taxon>
        <taxon>Ruegeria</taxon>
    </lineage>
</organism>
<feature type="transmembrane region" description="Helical" evidence="1">
    <location>
        <begin position="228"/>
        <end position="249"/>
    </location>
</feature>
<name>A0A1X6Z8I4_9RHOB</name>
<dbReference type="EMBL" id="FWFP01000005">
    <property type="protein sequence ID" value="SLN43310.1"/>
    <property type="molecule type" value="Genomic_DNA"/>
</dbReference>
<keyword evidence="1" id="KW-0812">Transmembrane</keyword>
<sequence>MLGWTIFSHSVRMVFNNMQQALQIGLVPSVAAAVFSTTVLHFTGADAVTLNASDLTAAPESAILVLGTALASFFVTIWIFVAWHRFVLLEEYPVGWVPAFRVDRFFEYLGYTLLLFGVLFVAAICFAVPVVLIGAILSVIPGLGLIVQVVPLFVLVLVYVAFLRFSPVLPAAAIGVPLGLGAAAKATAGTNGMLILLATILLLVQVGLAGILILALQVLPILGIASQTIIGLVMSLVNVSVLTAMYGVFVEKRELT</sequence>
<feature type="transmembrane region" description="Helical" evidence="1">
    <location>
        <begin position="108"/>
        <end position="137"/>
    </location>
</feature>
<feature type="transmembrane region" description="Helical" evidence="1">
    <location>
        <begin position="62"/>
        <end position="87"/>
    </location>
</feature>
<reference evidence="3" key="1">
    <citation type="submission" date="2017-03" db="EMBL/GenBank/DDBJ databases">
        <authorList>
            <person name="Rodrigo-Torres L."/>
            <person name="Arahal R.D."/>
            <person name="Lucena T."/>
        </authorList>
    </citation>
    <scope>NUCLEOTIDE SEQUENCE [LARGE SCALE GENOMIC DNA]</scope>
    <source>
        <strain evidence="3">CECT 8411</strain>
    </source>
</reference>